<dbReference type="GO" id="GO:0019706">
    <property type="term" value="F:protein-cysteine S-palmitoyltransferase activity"/>
    <property type="evidence" value="ECO:0007669"/>
    <property type="project" value="UniProtKB-EC"/>
</dbReference>
<evidence type="ECO:0000313" key="15">
    <source>
        <dbReference type="Proteomes" id="UP000005627"/>
    </source>
</evidence>
<keyword evidence="7" id="KW-0564">Palmitate</keyword>
<dbReference type="AlphaFoldDB" id="G8ZX80"/>
<evidence type="ECO:0000256" key="6">
    <source>
        <dbReference type="ARBA" id="ARBA00023136"/>
    </source>
</evidence>
<dbReference type="InParanoid" id="G8ZX80"/>
<dbReference type="InterPro" id="IPR001594">
    <property type="entry name" value="Palmitoyltrfase_DHHC"/>
</dbReference>
<dbReference type="GeneID" id="11501819"/>
<dbReference type="KEGG" id="tdl:TDEL_0F04130"/>
<evidence type="ECO:0000256" key="8">
    <source>
        <dbReference type="ARBA" id="ARBA00023288"/>
    </source>
</evidence>
<evidence type="ECO:0000256" key="4">
    <source>
        <dbReference type="ARBA" id="ARBA00022824"/>
    </source>
</evidence>
<dbReference type="STRING" id="1076872.G8ZX80"/>
<dbReference type="EC" id="2.3.1.225" evidence="12"/>
<keyword evidence="6 12" id="KW-0472">Membrane</keyword>
<comment type="domain">
    <text evidence="12">The DHHC domain is required for palmitoyltransferase activity.</text>
</comment>
<dbReference type="GO" id="GO:0005789">
    <property type="term" value="C:endoplasmic reticulum membrane"/>
    <property type="evidence" value="ECO:0007669"/>
    <property type="project" value="UniProtKB-SubCell"/>
</dbReference>
<dbReference type="InterPro" id="IPR039859">
    <property type="entry name" value="PFA4/ZDH16/20/ERF2-like"/>
</dbReference>
<evidence type="ECO:0000256" key="12">
    <source>
        <dbReference type="RuleBase" id="RU079119"/>
    </source>
</evidence>
<protein>
    <recommendedName>
        <fullName evidence="12">Palmitoyltransferase</fullName>
        <ecNumber evidence="12">2.3.1.225</ecNumber>
    </recommendedName>
</protein>
<evidence type="ECO:0000256" key="1">
    <source>
        <dbReference type="ARBA" id="ARBA00004477"/>
    </source>
</evidence>
<dbReference type="Pfam" id="PF01529">
    <property type="entry name" value="DHHC"/>
    <property type="match status" value="1"/>
</dbReference>
<dbReference type="HOGENOM" id="CLU_042181_2_0_1"/>
<feature type="domain" description="Palmitoyltransferase DHHC" evidence="13">
    <location>
        <begin position="136"/>
        <end position="254"/>
    </location>
</feature>
<name>G8ZX80_TORDE</name>
<keyword evidence="9 12" id="KW-0012">Acyltransferase</keyword>
<feature type="transmembrane region" description="Helical" evidence="12">
    <location>
        <begin position="84"/>
        <end position="105"/>
    </location>
</feature>
<keyword evidence="2 12" id="KW-0808">Transferase</keyword>
<dbReference type="EMBL" id="HE616747">
    <property type="protein sequence ID" value="CCE93224.1"/>
    <property type="molecule type" value="Genomic_DNA"/>
</dbReference>
<dbReference type="FunCoup" id="G8ZX80">
    <property type="interactions" value="41"/>
</dbReference>
<comment type="catalytic activity">
    <reaction evidence="11 12">
        <text>L-cysteinyl-[protein] + hexadecanoyl-CoA = S-hexadecanoyl-L-cysteinyl-[protein] + CoA</text>
        <dbReference type="Rhea" id="RHEA:36683"/>
        <dbReference type="Rhea" id="RHEA-COMP:10131"/>
        <dbReference type="Rhea" id="RHEA-COMP:11032"/>
        <dbReference type="ChEBI" id="CHEBI:29950"/>
        <dbReference type="ChEBI" id="CHEBI:57287"/>
        <dbReference type="ChEBI" id="CHEBI:57379"/>
        <dbReference type="ChEBI" id="CHEBI:74151"/>
        <dbReference type="EC" id="2.3.1.225"/>
    </reaction>
</comment>
<evidence type="ECO:0000256" key="9">
    <source>
        <dbReference type="ARBA" id="ARBA00023315"/>
    </source>
</evidence>
<dbReference type="GO" id="GO:0017157">
    <property type="term" value="P:regulation of exocytosis"/>
    <property type="evidence" value="ECO:0007669"/>
    <property type="project" value="EnsemblFungi"/>
</dbReference>
<dbReference type="GO" id="GO:0030479">
    <property type="term" value="C:actin cortical patch"/>
    <property type="evidence" value="ECO:0007669"/>
    <property type="project" value="EnsemblFungi"/>
</dbReference>
<dbReference type="GO" id="GO:0030010">
    <property type="term" value="P:establishment of cell polarity"/>
    <property type="evidence" value="ECO:0007669"/>
    <property type="project" value="EnsemblFungi"/>
</dbReference>
<feature type="transmembrane region" description="Helical" evidence="12">
    <location>
        <begin position="53"/>
        <end position="72"/>
    </location>
</feature>
<dbReference type="eggNOG" id="KOG1312">
    <property type="taxonomic scope" value="Eukaryota"/>
</dbReference>
<evidence type="ECO:0000256" key="3">
    <source>
        <dbReference type="ARBA" id="ARBA00022692"/>
    </source>
</evidence>
<evidence type="ECO:0000256" key="5">
    <source>
        <dbReference type="ARBA" id="ARBA00022989"/>
    </source>
</evidence>
<reference evidence="14 15" key="1">
    <citation type="journal article" date="2011" name="Proc. Natl. Acad. Sci. U.S.A.">
        <title>Evolutionary erosion of yeast sex chromosomes by mating-type switching accidents.</title>
        <authorList>
            <person name="Gordon J.L."/>
            <person name="Armisen D."/>
            <person name="Proux-Wera E."/>
            <person name="Oheigeartaigh S.S."/>
            <person name="Byrne K.P."/>
            <person name="Wolfe K.H."/>
        </authorList>
    </citation>
    <scope>NUCLEOTIDE SEQUENCE [LARGE SCALE GENOMIC DNA]</scope>
    <source>
        <strain evidence="15">ATCC 10662 / CBS 1146 / NBRC 0425 / NCYC 2629 / NRRL Y-866</strain>
    </source>
</reference>
<feature type="transmembrane region" description="Helical" evidence="12">
    <location>
        <begin position="6"/>
        <end position="25"/>
    </location>
</feature>
<keyword evidence="4" id="KW-0256">Endoplasmic reticulum</keyword>
<dbReference type="GO" id="GO:0030866">
    <property type="term" value="P:cortical actin cytoskeleton organization"/>
    <property type="evidence" value="ECO:0007669"/>
    <property type="project" value="EnsemblFungi"/>
</dbReference>
<sequence length="328" mass="38352">MGLFSVLLFLVVAAQIIVLLLSPFYKVKWPFSWYYTRIFRPLLQEDQRFRWKFYVVPAFYLSLYCYIIFVLIRDVIPVIGNRLLSVEKLCIIPVLVVATPVLGWLSMTVKAKTSRGCQPGSAQEYDYDYILYYPNVQCRTCHIEKPARSRHCNLCRECVLVADHHCVWVNNCIGKGNYQFFYAFLVVNVISLSYGFLRVLWISVMKDPSMVVYPRSILIFTILCGTFAIICGVFTYLQLQLVNDGMTTGEKDKWYTIQQIMREGNLVRTLDGQFFIQDQQNPNQFYSTNAYDSKLYVPQNYSIVNDPKDITNIYDQGSFWYKLERLCT</sequence>
<keyword evidence="15" id="KW-1185">Reference proteome</keyword>
<feature type="transmembrane region" description="Helical" evidence="12">
    <location>
        <begin position="180"/>
        <end position="197"/>
    </location>
</feature>
<comment type="subcellular location">
    <subcellularLocation>
        <location evidence="1">Endoplasmic reticulum membrane</location>
        <topology evidence="1">Multi-pass membrane protein</topology>
    </subcellularLocation>
</comment>
<proteinExistence type="inferred from homology"/>
<accession>G8ZX80</accession>
<keyword evidence="3 12" id="KW-0812">Transmembrane</keyword>
<evidence type="ECO:0000256" key="10">
    <source>
        <dbReference type="ARBA" id="ARBA00038463"/>
    </source>
</evidence>
<dbReference type="PANTHER" id="PTHR22883">
    <property type="entry name" value="ZINC FINGER DHHC DOMAIN CONTAINING PROTEIN"/>
    <property type="match status" value="1"/>
</dbReference>
<organism evidence="14 15">
    <name type="scientific">Torulaspora delbrueckii</name>
    <name type="common">Yeast</name>
    <name type="synonym">Candida colliculosa</name>
    <dbReference type="NCBI Taxonomy" id="4950"/>
    <lineage>
        <taxon>Eukaryota</taxon>
        <taxon>Fungi</taxon>
        <taxon>Dikarya</taxon>
        <taxon>Ascomycota</taxon>
        <taxon>Saccharomycotina</taxon>
        <taxon>Saccharomycetes</taxon>
        <taxon>Saccharomycetales</taxon>
        <taxon>Saccharomycetaceae</taxon>
        <taxon>Torulaspora</taxon>
    </lineage>
</organism>
<keyword evidence="8" id="KW-0449">Lipoprotein</keyword>
<feature type="transmembrane region" description="Helical" evidence="12">
    <location>
        <begin position="217"/>
        <end position="237"/>
    </location>
</feature>
<dbReference type="GO" id="GO:0042144">
    <property type="term" value="P:vacuole fusion, non-autophagic"/>
    <property type="evidence" value="ECO:0007669"/>
    <property type="project" value="EnsemblFungi"/>
</dbReference>
<gene>
    <name evidence="14" type="primary">TDEL0F04130</name>
    <name evidence="14" type="ORF">TDEL_0F04130</name>
</gene>
<evidence type="ECO:0000256" key="2">
    <source>
        <dbReference type="ARBA" id="ARBA00022679"/>
    </source>
</evidence>
<dbReference type="OrthoDB" id="9909019at2759"/>
<dbReference type="GO" id="GO:0005794">
    <property type="term" value="C:Golgi apparatus"/>
    <property type="evidence" value="ECO:0007669"/>
    <property type="project" value="TreeGrafter"/>
</dbReference>
<comment type="similarity">
    <text evidence="10">Belongs to the DHHC palmitoyltransferase family. SWF1 subfamily.</text>
</comment>
<keyword evidence="5 12" id="KW-1133">Transmembrane helix</keyword>
<dbReference type="GO" id="GO:0006612">
    <property type="term" value="P:protein targeting to membrane"/>
    <property type="evidence" value="ECO:0007669"/>
    <property type="project" value="TreeGrafter"/>
</dbReference>
<evidence type="ECO:0000256" key="11">
    <source>
        <dbReference type="ARBA" id="ARBA00048048"/>
    </source>
</evidence>
<dbReference type="Proteomes" id="UP000005627">
    <property type="component" value="Chromosome 6"/>
</dbReference>
<evidence type="ECO:0000313" key="14">
    <source>
        <dbReference type="EMBL" id="CCE93224.1"/>
    </source>
</evidence>
<dbReference type="GO" id="GO:0032432">
    <property type="term" value="C:actin filament bundle"/>
    <property type="evidence" value="ECO:0007669"/>
    <property type="project" value="EnsemblFungi"/>
</dbReference>
<dbReference type="RefSeq" id="XP_003682435.1">
    <property type="nucleotide sequence ID" value="XM_003682387.1"/>
</dbReference>
<dbReference type="PANTHER" id="PTHR22883:SF489">
    <property type="entry name" value="PALMITOYLTRANSFERASE SWF1"/>
    <property type="match status" value="1"/>
</dbReference>
<evidence type="ECO:0000259" key="13">
    <source>
        <dbReference type="Pfam" id="PF01529"/>
    </source>
</evidence>
<evidence type="ECO:0000256" key="7">
    <source>
        <dbReference type="ARBA" id="ARBA00023139"/>
    </source>
</evidence>
<dbReference type="PROSITE" id="PS50216">
    <property type="entry name" value="DHHC"/>
    <property type="match status" value="1"/>
</dbReference>